<name>A0ABV9TR71_9ACTN</name>
<dbReference type="SMART" id="SM00530">
    <property type="entry name" value="HTH_XRE"/>
    <property type="match status" value="1"/>
</dbReference>
<dbReference type="Pfam" id="PF19054">
    <property type="entry name" value="DUF5753"/>
    <property type="match status" value="1"/>
</dbReference>
<evidence type="ECO:0000313" key="2">
    <source>
        <dbReference type="EMBL" id="MFC4905710.1"/>
    </source>
</evidence>
<protein>
    <submittedName>
        <fullName evidence="2">Helix-turn-helix domain-containing protein</fullName>
    </submittedName>
</protein>
<accession>A0ABV9TR71</accession>
<evidence type="ECO:0000313" key="3">
    <source>
        <dbReference type="Proteomes" id="UP001595872"/>
    </source>
</evidence>
<dbReference type="CDD" id="cd00093">
    <property type="entry name" value="HTH_XRE"/>
    <property type="match status" value="1"/>
</dbReference>
<gene>
    <name evidence="2" type="ORF">ACFPCY_00125</name>
</gene>
<sequence length="293" mass="33227">MSSPYVRRRRLAIELRALRESRDLTADDLAARIHQSRVKISKLENAHGRPDLADVMNILRALEIPDTDWRRYMELATDAARKGWWDKYGDTMGDRQRIYADLESNAETIREYQPGVLPGILQSPDYTWTLIRREQAQGPTTYSADRLAQARLQRQRTVLRADGPRCEFILDEVGLRRYSCPPDVYVSQLRHIIALAESEPRVSVRVLPLRTEMIASPMPRSPLLIFSFPDPDDPTVVVEATVTADIILTRPEEVSRSLARYENVRDAALSEVSSLSFLSSLADEITHAAGSTP</sequence>
<dbReference type="InterPro" id="IPR010982">
    <property type="entry name" value="Lambda_DNA-bd_dom_sf"/>
</dbReference>
<keyword evidence="3" id="KW-1185">Reference proteome</keyword>
<dbReference type="SUPFAM" id="SSF47413">
    <property type="entry name" value="lambda repressor-like DNA-binding domains"/>
    <property type="match status" value="1"/>
</dbReference>
<feature type="domain" description="HTH cro/C1-type" evidence="1">
    <location>
        <begin position="15"/>
        <end position="70"/>
    </location>
</feature>
<dbReference type="RefSeq" id="WP_378251454.1">
    <property type="nucleotide sequence ID" value="NZ_JBHSIT010000001.1"/>
</dbReference>
<dbReference type="Pfam" id="PF13560">
    <property type="entry name" value="HTH_31"/>
    <property type="match status" value="1"/>
</dbReference>
<evidence type="ECO:0000259" key="1">
    <source>
        <dbReference type="PROSITE" id="PS50943"/>
    </source>
</evidence>
<dbReference type="EMBL" id="JBHSIT010000001">
    <property type="protein sequence ID" value="MFC4905710.1"/>
    <property type="molecule type" value="Genomic_DNA"/>
</dbReference>
<proteinExistence type="predicted"/>
<organism evidence="2 3">
    <name type="scientific">Actinomadura gamaensis</name>
    <dbReference type="NCBI Taxonomy" id="1763541"/>
    <lineage>
        <taxon>Bacteria</taxon>
        <taxon>Bacillati</taxon>
        <taxon>Actinomycetota</taxon>
        <taxon>Actinomycetes</taxon>
        <taxon>Streptosporangiales</taxon>
        <taxon>Thermomonosporaceae</taxon>
        <taxon>Actinomadura</taxon>
    </lineage>
</organism>
<dbReference type="PROSITE" id="PS50943">
    <property type="entry name" value="HTH_CROC1"/>
    <property type="match status" value="1"/>
</dbReference>
<dbReference type="InterPro" id="IPR001387">
    <property type="entry name" value="Cro/C1-type_HTH"/>
</dbReference>
<dbReference type="Proteomes" id="UP001595872">
    <property type="component" value="Unassembled WGS sequence"/>
</dbReference>
<comment type="caution">
    <text evidence="2">The sequence shown here is derived from an EMBL/GenBank/DDBJ whole genome shotgun (WGS) entry which is preliminary data.</text>
</comment>
<reference evidence="3" key="1">
    <citation type="journal article" date="2019" name="Int. J. Syst. Evol. Microbiol.">
        <title>The Global Catalogue of Microorganisms (GCM) 10K type strain sequencing project: providing services to taxonomists for standard genome sequencing and annotation.</title>
        <authorList>
            <consortium name="The Broad Institute Genomics Platform"/>
            <consortium name="The Broad Institute Genome Sequencing Center for Infectious Disease"/>
            <person name="Wu L."/>
            <person name="Ma J."/>
        </authorList>
    </citation>
    <scope>NUCLEOTIDE SEQUENCE [LARGE SCALE GENOMIC DNA]</scope>
    <source>
        <strain evidence="3">KLKA75</strain>
    </source>
</reference>
<dbReference type="InterPro" id="IPR043917">
    <property type="entry name" value="DUF5753"/>
</dbReference>
<dbReference type="Gene3D" id="1.10.260.40">
    <property type="entry name" value="lambda repressor-like DNA-binding domains"/>
    <property type="match status" value="1"/>
</dbReference>